<evidence type="ECO:0000256" key="1">
    <source>
        <dbReference type="SAM" id="MobiDB-lite"/>
    </source>
</evidence>
<keyword evidence="3" id="KW-1185">Reference proteome</keyword>
<dbReference type="Proteomes" id="UP000000600">
    <property type="component" value="Unassembled WGS sequence"/>
</dbReference>
<dbReference type="STRING" id="5888.A0CWM2"/>
<dbReference type="EMBL" id="CT868207">
    <property type="protein sequence ID" value="CAK75189.1"/>
    <property type="molecule type" value="Genomic_DNA"/>
</dbReference>
<dbReference type="RefSeq" id="XP_001442586.1">
    <property type="nucleotide sequence ID" value="XM_001442549.1"/>
</dbReference>
<feature type="region of interest" description="Disordered" evidence="1">
    <location>
        <begin position="869"/>
        <end position="892"/>
    </location>
</feature>
<dbReference type="SUPFAM" id="SSF48452">
    <property type="entry name" value="TPR-like"/>
    <property type="match status" value="1"/>
</dbReference>
<dbReference type="InParanoid" id="A0CWM2"/>
<feature type="region of interest" description="Disordered" evidence="1">
    <location>
        <begin position="712"/>
        <end position="752"/>
    </location>
</feature>
<dbReference type="PANTHER" id="PTHR45975:SF2">
    <property type="entry name" value="NUCLEOSOME-REMODELING FACTOR SUBUNIT BPTF"/>
    <property type="match status" value="1"/>
</dbReference>
<dbReference type="AlphaFoldDB" id="A0CWM2"/>
<feature type="region of interest" description="Disordered" evidence="1">
    <location>
        <begin position="907"/>
        <end position="996"/>
    </location>
</feature>
<feature type="compositionally biased region" description="Basic and acidic residues" evidence="1">
    <location>
        <begin position="958"/>
        <end position="976"/>
    </location>
</feature>
<feature type="compositionally biased region" description="Basic and acidic residues" evidence="1">
    <location>
        <begin position="907"/>
        <end position="947"/>
    </location>
</feature>
<feature type="region of interest" description="Disordered" evidence="1">
    <location>
        <begin position="108"/>
        <end position="127"/>
    </location>
</feature>
<dbReference type="GO" id="GO:0006357">
    <property type="term" value="P:regulation of transcription by RNA polymerase II"/>
    <property type="evidence" value="ECO:0000318"/>
    <property type="project" value="GO_Central"/>
</dbReference>
<dbReference type="PANTHER" id="PTHR45975">
    <property type="entry name" value="NUCLEOSOME-REMODELING FACTOR SUBUNIT BPTF"/>
    <property type="match status" value="1"/>
</dbReference>
<dbReference type="GeneID" id="5028371"/>
<feature type="region of interest" description="Disordered" evidence="1">
    <location>
        <begin position="44"/>
        <end position="66"/>
    </location>
</feature>
<evidence type="ECO:0000313" key="2">
    <source>
        <dbReference type="EMBL" id="CAK75189.1"/>
    </source>
</evidence>
<dbReference type="KEGG" id="ptm:GSPATT00001392001"/>
<reference evidence="2 3" key="1">
    <citation type="journal article" date="2006" name="Nature">
        <title>Global trends of whole-genome duplications revealed by the ciliate Paramecium tetraurelia.</title>
        <authorList>
            <consortium name="Genoscope"/>
            <person name="Aury J.-M."/>
            <person name="Jaillon O."/>
            <person name="Duret L."/>
            <person name="Noel B."/>
            <person name="Jubin C."/>
            <person name="Porcel B.M."/>
            <person name="Segurens B."/>
            <person name="Daubin V."/>
            <person name="Anthouard V."/>
            <person name="Aiach N."/>
            <person name="Arnaiz O."/>
            <person name="Billaut A."/>
            <person name="Beisson J."/>
            <person name="Blanc I."/>
            <person name="Bouhouche K."/>
            <person name="Camara F."/>
            <person name="Duharcourt S."/>
            <person name="Guigo R."/>
            <person name="Gogendeau D."/>
            <person name="Katinka M."/>
            <person name="Keller A.-M."/>
            <person name="Kissmehl R."/>
            <person name="Klotz C."/>
            <person name="Koll F."/>
            <person name="Le Moue A."/>
            <person name="Lepere C."/>
            <person name="Malinsky S."/>
            <person name="Nowacki M."/>
            <person name="Nowak J.K."/>
            <person name="Plattner H."/>
            <person name="Poulain J."/>
            <person name="Ruiz F."/>
            <person name="Serrano V."/>
            <person name="Zagulski M."/>
            <person name="Dessen P."/>
            <person name="Betermier M."/>
            <person name="Weissenbach J."/>
            <person name="Scarpelli C."/>
            <person name="Schachter V."/>
            <person name="Sperling L."/>
            <person name="Meyer E."/>
            <person name="Cohen J."/>
            <person name="Wincker P."/>
        </authorList>
    </citation>
    <scope>NUCLEOTIDE SEQUENCE [LARGE SCALE GENOMIC DNA]</scope>
    <source>
        <strain evidence="2 3">Stock d4-2</strain>
    </source>
</reference>
<dbReference type="InterPro" id="IPR011990">
    <property type="entry name" value="TPR-like_helical_dom_sf"/>
</dbReference>
<dbReference type="GO" id="GO:0016589">
    <property type="term" value="C:NURF complex"/>
    <property type="evidence" value="ECO:0000318"/>
    <property type="project" value="GO_Central"/>
</dbReference>
<feature type="compositionally biased region" description="Polar residues" evidence="1">
    <location>
        <begin position="731"/>
        <end position="752"/>
    </location>
</feature>
<gene>
    <name evidence="2" type="ORF">GSPATT00001392001</name>
</gene>
<proteinExistence type="predicted"/>
<feature type="compositionally biased region" description="Low complexity" evidence="1">
    <location>
        <begin position="712"/>
        <end position="721"/>
    </location>
</feature>
<dbReference type="GO" id="GO:0000978">
    <property type="term" value="F:RNA polymerase II cis-regulatory region sequence-specific DNA binding"/>
    <property type="evidence" value="ECO:0000318"/>
    <property type="project" value="GO_Central"/>
</dbReference>
<feature type="compositionally biased region" description="Low complexity" evidence="1">
    <location>
        <begin position="948"/>
        <end position="957"/>
    </location>
</feature>
<organism evidence="2 3">
    <name type="scientific">Paramecium tetraurelia</name>
    <dbReference type="NCBI Taxonomy" id="5888"/>
    <lineage>
        <taxon>Eukaryota</taxon>
        <taxon>Sar</taxon>
        <taxon>Alveolata</taxon>
        <taxon>Ciliophora</taxon>
        <taxon>Intramacronucleata</taxon>
        <taxon>Oligohymenophorea</taxon>
        <taxon>Peniculida</taxon>
        <taxon>Parameciidae</taxon>
        <taxon>Paramecium</taxon>
    </lineage>
</organism>
<feature type="compositionally biased region" description="Low complexity" evidence="1">
    <location>
        <begin position="44"/>
        <end position="57"/>
    </location>
</feature>
<protein>
    <submittedName>
        <fullName evidence="2">Uncharacterized protein</fullName>
    </submittedName>
</protein>
<evidence type="ECO:0000313" key="3">
    <source>
        <dbReference type="Proteomes" id="UP000000600"/>
    </source>
</evidence>
<feature type="compositionally biased region" description="Polar residues" evidence="1">
    <location>
        <begin position="110"/>
        <end position="127"/>
    </location>
</feature>
<dbReference type="eggNOG" id="ENOG502QT71">
    <property type="taxonomic scope" value="Eukaryota"/>
</dbReference>
<dbReference type="HOGENOM" id="CLU_278320_0_0_1"/>
<dbReference type="InterPro" id="IPR038028">
    <property type="entry name" value="BPTF"/>
</dbReference>
<accession>A0CWM2</accession>
<sequence>MRPISSALKLKTNDSSEKRLRSAVQFKLADSQKLKNVLIKQSQKSQQSLSQQSRLQSGTTCNTSQRTGYFTHRMNEAEYDSGSSSAFRGQIKVRSTFHSNKNDLIRRVDSQFSLDNRQDQSPQETNRNAIPALQNRLFQQGSRSQQKQLIVTQENIDSQEVKRRMKFDPQVKQQVIYFKILNISNIGLKNYLFYLYKQQKYLIDLIKSKAETQLIDFSQQILTFSIGTLSPIALIETLSFSASMLESTSQLDWAIFYHNQTRIMANYAKQTMDKYKMKSLIGLGNCSIKMQQYEIGIKFFKKCLQYSWLNNDLDYENEVYSKLGVCYYYLGDIEKVLFQLIKTKFYHERAITYDYEIESSPLRQMSSDTLKIFLSKNFTRNYAETINTPLLNRLNLPLPQDILSISQQEIQNESPTMSNPRTINESKVSSTRRSSVFESNPHVKMFSAMQVDGLKIQQEILSTQEFEVEIYTPKHSFKSESKCFDFIRNKKIHPQDIFHDIKYKTNPFILSDLGVISGQNDENPIENPQIYKLPLDQQIDIRLKKKTYVDIQSKLKKLMDYKYHIKTQMKNKILITHRNIENEKRHYVVDQNKVLESVQRNFVNLIENLMIYFIRKILSIIYIIIYMYPRQLKKQDKQKQSSNISDFILNKLLSEFGQKPIDKELITCYVRDYNSKYSSFNESGVRALKAEIQEAVKKQQIEKEAIIKTLKQQSNSQQLQNMDDKQKNENNSKQNTKALTQGLEQQNTQRRNNPIEIARLDSLTSDNKQKSVYQLDDDEQDEWAAIIKYDTALYQKEQEERKQRELQLRQKLKDDLDKQLKEKAELKKEEEMKEAKFTQLNQQRKQEFEQFEKQKKELIKLKQLEEKKLRDEQVQQEKHKKRENYKQSKLQDDEMLQQLKFEISRESQELNKKRQQQKDKFQQILKENEQLRQKAQEELKLQKENDTKLQQQQLQKLIQDDERREQQKRERDDKIKQFMSNYSHQVLTKQKENEENEGKYMLEQLKKQEEQDRQQQQYKKQKEKEKMDLVKQQLQLQIQQKQQKKLSEEEEQKLLLLQQKLELMNYTQKEKAKQLYIKNNYKQNQEDIKKQIEQSRNKSAHEKMTNLELLHNKSILRNIAEEQVAKTKFRKVNVSMK</sequence>
<feature type="region of interest" description="Disordered" evidence="1">
    <location>
        <begin position="411"/>
        <end position="431"/>
    </location>
</feature>
<name>A0CWM2_PARTE</name>
<feature type="compositionally biased region" description="Polar residues" evidence="1">
    <location>
        <begin position="978"/>
        <end position="988"/>
    </location>
</feature>